<dbReference type="InterPro" id="IPR010730">
    <property type="entry name" value="HET"/>
</dbReference>
<dbReference type="InterPro" id="IPR011009">
    <property type="entry name" value="Kinase-like_dom_sf"/>
</dbReference>
<dbReference type="EMBL" id="JAZHXI010000013">
    <property type="protein sequence ID" value="KAL2065015.1"/>
    <property type="molecule type" value="Genomic_DNA"/>
</dbReference>
<accession>A0ABR4C527</accession>
<reference evidence="3 4" key="1">
    <citation type="journal article" date="2024" name="Commun. Biol.">
        <title>Comparative genomic analysis of thermophilic fungi reveals convergent evolutionary adaptations and gene losses.</title>
        <authorList>
            <person name="Steindorff A.S."/>
            <person name="Aguilar-Pontes M.V."/>
            <person name="Robinson A.J."/>
            <person name="Andreopoulos B."/>
            <person name="LaButti K."/>
            <person name="Kuo A."/>
            <person name="Mondo S."/>
            <person name="Riley R."/>
            <person name="Otillar R."/>
            <person name="Haridas S."/>
            <person name="Lipzen A."/>
            <person name="Grimwood J."/>
            <person name="Schmutz J."/>
            <person name="Clum A."/>
            <person name="Reid I.D."/>
            <person name="Moisan M.C."/>
            <person name="Butler G."/>
            <person name="Nguyen T.T.M."/>
            <person name="Dewar K."/>
            <person name="Conant G."/>
            <person name="Drula E."/>
            <person name="Henrissat B."/>
            <person name="Hansel C."/>
            <person name="Singer S."/>
            <person name="Hutchinson M.I."/>
            <person name="de Vries R.P."/>
            <person name="Natvig D.O."/>
            <person name="Powell A.J."/>
            <person name="Tsang A."/>
            <person name="Grigoriev I.V."/>
        </authorList>
    </citation>
    <scope>NUCLEOTIDE SEQUENCE [LARGE SCALE GENOMIC DNA]</scope>
    <source>
        <strain evidence="3 4">CBS 494.80</strain>
    </source>
</reference>
<feature type="compositionally biased region" description="Basic and acidic residues" evidence="1">
    <location>
        <begin position="650"/>
        <end position="662"/>
    </location>
</feature>
<feature type="region of interest" description="Disordered" evidence="1">
    <location>
        <begin position="543"/>
        <end position="683"/>
    </location>
</feature>
<gene>
    <name evidence="3" type="ORF">VTL71DRAFT_4155</name>
</gene>
<name>A0ABR4C527_9HELO</name>
<comment type="caution">
    <text evidence="3">The sequence shown here is derived from an EMBL/GenBank/DDBJ whole genome shotgun (WGS) entry which is preliminary data.</text>
</comment>
<organism evidence="3 4">
    <name type="scientific">Oculimacula yallundae</name>
    <dbReference type="NCBI Taxonomy" id="86028"/>
    <lineage>
        <taxon>Eukaryota</taxon>
        <taxon>Fungi</taxon>
        <taxon>Dikarya</taxon>
        <taxon>Ascomycota</taxon>
        <taxon>Pezizomycotina</taxon>
        <taxon>Leotiomycetes</taxon>
        <taxon>Helotiales</taxon>
        <taxon>Ploettnerulaceae</taxon>
        <taxon>Oculimacula</taxon>
    </lineage>
</organism>
<feature type="domain" description="Protein kinase" evidence="2">
    <location>
        <begin position="689"/>
        <end position="970"/>
    </location>
</feature>
<dbReference type="Gene3D" id="1.10.510.10">
    <property type="entry name" value="Transferase(Phosphotransferase) domain 1"/>
    <property type="match status" value="1"/>
</dbReference>
<dbReference type="InterPro" id="IPR000719">
    <property type="entry name" value="Prot_kinase_dom"/>
</dbReference>
<proteinExistence type="predicted"/>
<feature type="compositionally biased region" description="Low complexity" evidence="1">
    <location>
        <begin position="84"/>
        <end position="98"/>
    </location>
</feature>
<evidence type="ECO:0000313" key="4">
    <source>
        <dbReference type="Proteomes" id="UP001595075"/>
    </source>
</evidence>
<protein>
    <recommendedName>
        <fullName evidence="2">Protein kinase domain-containing protein</fullName>
    </recommendedName>
</protein>
<evidence type="ECO:0000256" key="1">
    <source>
        <dbReference type="SAM" id="MobiDB-lite"/>
    </source>
</evidence>
<feature type="compositionally biased region" description="Acidic residues" evidence="1">
    <location>
        <begin position="546"/>
        <end position="564"/>
    </location>
</feature>
<evidence type="ECO:0000259" key="2">
    <source>
        <dbReference type="PROSITE" id="PS50011"/>
    </source>
</evidence>
<dbReference type="PANTHER" id="PTHR33112:SF16">
    <property type="entry name" value="HETEROKARYON INCOMPATIBILITY DOMAIN-CONTAINING PROTEIN"/>
    <property type="match status" value="1"/>
</dbReference>
<feature type="region of interest" description="Disordered" evidence="1">
    <location>
        <begin position="1"/>
        <end position="114"/>
    </location>
</feature>
<keyword evidence="4" id="KW-1185">Reference proteome</keyword>
<feature type="compositionally biased region" description="Polar residues" evidence="1">
    <location>
        <begin position="626"/>
        <end position="637"/>
    </location>
</feature>
<feature type="compositionally biased region" description="Polar residues" evidence="1">
    <location>
        <begin position="24"/>
        <end position="41"/>
    </location>
</feature>
<dbReference type="Proteomes" id="UP001595075">
    <property type="component" value="Unassembled WGS sequence"/>
</dbReference>
<dbReference type="SMART" id="SM00220">
    <property type="entry name" value="S_TKc"/>
    <property type="match status" value="1"/>
</dbReference>
<dbReference type="PANTHER" id="PTHR33112">
    <property type="entry name" value="DOMAIN PROTEIN, PUTATIVE-RELATED"/>
    <property type="match status" value="1"/>
</dbReference>
<dbReference type="Pfam" id="PF06985">
    <property type="entry name" value="HET"/>
    <property type="match status" value="1"/>
</dbReference>
<feature type="compositionally biased region" description="Polar residues" evidence="1">
    <location>
        <begin position="99"/>
        <end position="114"/>
    </location>
</feature>
<dbReference type="Pfam" id="PF00069">
    <property type="entry name" value="Pkinase"/>
    <property type="match status" value="1"/>
</dbReference>
<sequence>MYDNNSAPISENEIFPQSDLPVMQASSSSNQTTGYLNSSFQPGDHTDAQPHIALDHMSTYIPPPERVNRGSNYATNGQGQGRRPNSQLSSSLNTTTPQGRSQRGGNPQSSSSANQRFPCLAGTSGSLNCCCPSCMNISLLDPTPTLGPNSNTSNQVYGFGSGPASVVPSFQLSTPGFVESQTSTFGSHPSSSATSQYNPLLHSSSMQYAHDNPTANLSSSSTQFPSHFLDPDHSHSMGLPDMALYQRSFGTQAQATNSPHGFSHKAGDRIPISWPEFIKVQRYLDEESKDFTTPQRKEQIVAFIGISRSQLDFCIAARLKIYPHIKNAVSSSTKIGFPTDYALKWFQHIEPSKRGTNRAPRDSAYQSDINIVEDITQPTRKRRRAISGVHGQKPFQCTYIEANGTYCLVENGCFNDWKRHEETHWAQRKWECILLGTDGNVSCHICLRRIDLAGQNTISHGPCLDKVFRKGHHFHRKDKLIKHAQDLHGCAANVETWYTDINSDWKRQCGFCGATFTRWYERCAHVGDHFTSGSLRMLPDWKDPWLETDENGDQPPDEDDDDRGDDGNDNHDEDDDEDHGHNRRHKHSRNSDQRQFGNDKFSSRSGYKPGNEAGSRNSKRSRRSFDSSNGRSQQCQSDDMELGNSVNDIDCEKRSRQAEKSQSEVQSSEQTLRIAPTKSPNSQSAVEGFEFVRKLGYGTFGKVDEVFHPGTKTCFARKSIRTSLHRSLPALAQARREVVALCSLRHVHIIGVVAYYTLEDQFSIIMSPVAEENLSEYMLNESAAPLTKRSNLSKWMGCLTSAVSYMHEKSWQHLDIKPSNILVTGSHVMLSDFGGAMKISLPKTSQGSSCIVTPMYCAPELANGSPKAMLAGASDIFSLGCVFLEMVTIIYRQSLKTFQGLRSFEALDGSYRSSLKICWIWIQCLWDIDNALDLTAQHTLHVIISMLSDDPWKRPKARNIEKTYHYHDLCRSQQPRNIMEDETYLLVTAADTKDQFDPLNVAQRWLANCSSNHKNCSITTRSFFPSRILDVGIDSALIYLKSSNRFLCPYVALSHCWGAGNVLTTTTESLVAMSQGIAISSLSKTFSDAVRITRALGFQYLWIDSLCIIQDQIDDWISESSQMHKIYSHSSLTLCLATDGNAAADGKRFLSEKPEAKVANPKCLTCAKRHNEFDQLCDDTPTTMLLDSPWSKRGWTLQERILSPRVLYYSPTRMAWECGGSRSTFDMVSRMRENLKMLSIRKTAASIPKRVQDSPFIKHAQAFSRLWRDVVKEFSKRHLTFPQDKLPALAGVASRISLLSGQQYVAGLWDYNLMHSLLWCRDFATTPLPAPAQYRAPSWSWAAIDSPVTWSKAILDFVDHEDAKILGYNVVPEYKKSPFGSVAGGGYLAIRGSMQKVLIEKGQSHNVLDMETRIPFAFAQWDCLNPRLHGRLQVQLDDSAHELWCMNITTGSGLLLREDEMGVHDTFHRVGVFRILENRSGAAVRDETRRRDVRSIGIV</sequence>
<dbReference type="CDD" id="cd00180">
    <property type="entry name" value="PKc"/>
    <property type="match status" value="1"/>
</dbReference>
<evidence type="ECO:0000313" key="3">
    <source>
        <dbReference type="EMBL" id="KAL2065015.1"/>
    </source>
</evidence>
<dbReference type="SUPFAM" id="SSF56112">
    <property type="entry name" value="Protein kinase-like (PK-like)"/>
    <property type="match status" value="1"/>
</dbReference>
<dbReference type="PROSITE" id="PS50011">
    <property type="entry name" value="PROTEIN_KINASE_DOM"/>
    <property type="match status" value="1"/>
</dbReference>